<dbReference type="Gene3D" id="3.20.20.80">
    <property type="entry name" value="Glycosidases"/>
    <property type="match status" value="1"/>
</dbReference>
<dbReference type="RefSeq" id="WP_111507768.1">
    <property type="nucleotide sequence ID" value="NZ_QKYN01000221.1"/>
</dbReference>
<dbReference type="Proteomes" id="UP000248889">
    <property type="component" value="Unassembled WGS sequence"/>
</dbReference>
<evidence type="ECO:0000313" key="2">
    <source>
        <dbReference type="EMBL" id="RAG80514.1"/>
    </source>
</evidence>
<dbReference type="AlphaFoldDB" id="A0A2X0I6D5"/>
<evidence type="ECO:0000313" key="3">
    <source>
        <dbReference type="Proteomes" id="UP000248889"/>
    </source>
</evidence>
<dbReference type="Pfam" id="PF08924">
    <property type="entry name" value="Rv2525c_GlyHyd-like"/>
    <property type="match status" value="1"/>
</dbReference>
<protein>
    <recommendedName>
        <fullName evidence="1">Rv2525c-like glycoside hydrolase-like domain-containing protein</fullName>
    </recommendedName>
</protein>
<gene>
    <name evidence="2" type="ORF">DN069_37720</name>
</gene>
<keyword evidence="3" id="KW-1185">Reference proteome</keyword>
<comment type="caution">
    <text evidence="2">The sequence shown here is derived from an EMBL/GenBank/DDBJ whole genome shotgun (WGS) entry which is preliminary data.</text>
</comment>
<proteinExistence type="predicted"/>
<accession>A0A2X0I6D5</accession>
<feature type="domain" description="Rv2525c-like glycoside hydrolase-like" evidence="1">
    <location>
        <begin position="17"/>
        <end position="164"/>
    </location>
</feature>
<dbReference type="InterPro" id="IPR017853">
    <property type="entry name" value="GH"/>
</dbReference>
<sequence>MAATGIDIAWDRPTIAQIRATGATWVARYFSEDPTKNLTASEVTDYHAAGLGIVTVWESTATRALEGHDAGVNDAHTAWAQRAGVGLPDTTVVHFAVDTDTDWASVAPYFQGVQSVLGSARTGVYGGLRVIQGAHAAGLRYLWQTVAWSGGTWASFATIRQPGGTTLSGGADYDTAEAADFGQYPRPVPPPRPVPAPSYLEEEVLAYLPPLAPNADADIPVEPAGTLAAPQGGSRNGPLWLCLAAQGADGTVAVSMRTTAGWSAPVEHPVTVAGGKLVLTLPEDGSVDVVRVNPTVPLIGYVTGRQVA</sequence>
<reference evidence="2 3" key="1">
    <citation type="submission" date="2018-06" db="EMBL/GenBank/DDBJ databases">
        <title>Streptacidiphilus pinicola sp. nov., isolated from pine grove soil.</title>
        <authorList>
            <person name="Roh S.G."/>
            <person name="Park S."/>
            <person name="Kim M.-K."/>
            <person name="Yun B.-R."/>
            <person name="Park J."/>
            <person name="Kim M.J."/>
            <person name="Kim Y.S."/>
            <person name="Kim S.B."/>
        </authorList>
    </citation>
    <scope>NUCLEOTIDE SEQUENCE [LARGE SCALE GENOMIC DNA]</scope>
    <source>
        <strain evidence="2 3">MMS16-CNU450</strain>
    </source>
</reference>
<evidence type="ECO:0000259" key="1">
    <source>
        <dbReference type="Pfam" id="PF08924"/>
    </source>
</evidence>
<dbReference type="InterPro" id="IPR015020">
    <property type="entry name" value="Rv2525c-like_Glyco_Hydro-like"/>
</dbReference>
<organism evidence="2 3">
    <name type="scientific">Streptacidiphilus pinicola</name>
    <dbReference type="NCBI Taxonomy" id="2219663"/>
    <lineage>
        <taxon>Bacteria</taxon>
        <taxon>Bacillati</taxon>
        <taxon>Actinomycetota</taxon>
        <taxon>Actinomycetes</taxon>
        <taxon>Kitasatosporales</taxon>
        <taxon>Streptomycetaceae</taxon>
        <taxon>Streptacidiphilus</taxon>
    </lineage>
</organism>
<dbReference type="EMBL" id="QKYN01000221">
    <property type="protein sequence ID" value="RAG80514.1"/>
    <property type="molecule type" value="Genomic_DNA"/>
</dbReference>
<dbReference type="SUPFAM" id="SSF51445">
    <property type="entry name" value="(Trans)glycosidases"/>
    <property type="match status" value="1"/>
</dbReference>
<name>A0A2X0I6D5_9ACTN</name>
<dbReference type="OrthoDB" id="9815541at2"/>